<keyword evidence="2" id="KW-1185">Reference proteome</keyword>
<reference evidence="1 2" key="1">
    <citation type="submission" date="2016-12" db="EMBL/GenBank/DDBJ databases">
        <authorList>
            <person name="Song W.-J."/>
            <person name="Kurnit D.M."/>
        </authorList>
    </citation>
    <scope>NUCLEOTIDE SEQUENCE [LARGE SCALE GENOMIC DNA]</scope>
    <source>
        <strain evidence="1 2">IMCC3135</strain>
    </source>
</reference>
<name>A0A2Z2NNN3_9GAMM</name>
<dbReference type="AlphaFoldDB" id="A0A2Z2NNN3"/>
<proteinExistence type="predicted"/>
<evidence type="ECO:0008006" key="3">
    <source>
        <dbReference type="Google" id="ProtNLM"/>
    </source>
</evidence>
<dbReference type="Proteomes" id="UP000250079">
    <property type="component" value="Chromosome"/>
</dbReference>
<protein>
    <recommendedName>
        <fullName evidence="3">Lipid A palmitoyltransferase PagP</fullName>
    </recommendedName>
</protein>
<dbReference type="KEGG" id="gai:IMCC3135_14985"/>
<dbReference type="EMBL" id="CP018632">
    <property type="protein sequence ID" value="ASJ73082.1"/>
    <property type="molecule type" value="Genomic_DNA"/>
</dbReference>
<accession>A0A2Z2NNN3</accession>
<dbReference type="Gene3D" id="2.40.160.20">
    <property type="match status" value="1"/>
</dbReference>
<evidence type="ECO:0000313" key="2">
    <source>
        <dbReference type="Proteomes" id="UP000250079"/>
    </source>
</evidence>
<evidence type="ECO:0000313" key="1">
    <source>
        <dbReference type="EMBL" id="ASJ73082.1"/>
    </source>
</evidence>
<sequence length="187" mass="20666">MLLTQINSGSLKLAQTGKELGIRTMKTQIFKIVTVVLLAFGSLTGSASAKADNGFFVLSTLALHFENFDERNAFTPGIGWEYSPSRKLGWNVGTLSDSFGYQSYYGGINYATRSALYNRVRLLVGLNVVHKQFKKNGAPETKILPFPALELKMSKNAVLNISGSPAIDYGNQKNNAVLFFQYKLQIR</sequence>
<organism evidence="1 2">
    <name type="scientific">Granulosicoccus antarcticus IMCC3135</name>
    <dbReference type="NCBI Taxonomy" id="1192854"/>
    <lineage>
        <taxon>Bacteria</taxon>
        <taxon>Pseudomonadati</taxon>
        <taxon>Pseudomonadota</taxon>
        <taxon>Gammaproteobacteria</taxon>
        <taxon>Chromatiales</taxon>
        <taxon>Granulosicoccaceae</taxon>
        <taxon>Granulosicoccus</taxon>
    </lineage>
</organism>
<gene>
    <name evidence="1" type="ORF">IMCC3135_14985</name>
</gene>